<dbReference type="Proteomes" id="UP000184330">
    <property type="component" value="Unassembled WGS sequence"/>
</dbReference>
<evidence type="ECO:0000313" key="2">
    <source>
        <dbReference type="Proteomes" id="UP000184330"/>
    </source>
</evidence>
<proteinExistence type="predicted"/>
<reference evidence="1 2" key="1">
    <citation type="submission" date="2016-03" db="EMBL/GenBank/DDBJ databases">
        <authorList>
            <person name="Ploux O."/>
        </authorList>
    </citation>
    <scope>NUCLEOTIDE SEQUENCE [LARGE SCALE GENOMIC DNA]</scope>
    <source>
        <strain evidence="1 2">UAMH 11012</strain>
    </source>
</reference>
<evidence type="ECO:0000313" key="1">
    <source>
        <dbReference type="EMBL" id="CZR59517.1"/>
    </source>
</evidence>
<keyword evidence="2" id="KW-1185">Reference proteome</keyword>
<organism evidence="1 2">
    <name type="scientific">Phialocephala subalpina</name>
    <dbReference type="NCBI Taxonomy" id="576137"/>
    <lineage>
        <taxon>Eukaryota</taxon>
        <taxon>Fungi</taxon>
        <taxon>Dikarya</taxon>
        <taxon>Ascomycota</taxon>
        <taxon>Pezizomycotina</taxon>
        <taxon>Leotiomycetes</taxon>
        <taxon>Helotiales</taxon>
        <taxon>Mollisiaceae</taxon>
        <taxon>Phialocephala</taxon>
        <taxon>Phialocephala fortinii species complex</taxon>
    </lineage>
</organism>
<name>A0A1L7X3F4_9HELO</name>
<dbReference type="OrthoDB" id="5325862at2759"/>
<dbReference type="STRING" id="576137.A0A1L7X3F4"/>
<dbReference type="EMBL" id="FJOG01000014">
    <property type="protein sequence ID" value="CZR59517.1"/>
    <property type="molecule type" value="Genomic_DNA"/>
</dbReference>
<gene>
    <name evidence="1" type="ORF">PAC_09409</name>
</gene>
<protein>
    <submittedName>
        <fullName evidence="1">Uncharacterized protein</fullName>
    </submittedName>
</protein>
<sequence length="325" mass="34766">MATASASTSGSCAPQTPNIPLRRLVSRNSIFKRSTPSIVSTSSTTTTLPDYSSFPLPSYDSLSINTEASLLPSPASIQNFAATSALQIQTQGKAAISFPLPSKELEIPIIDPEDEGTGPKYLSVRAKRRSGSGVLMQGDTQVACTTCAFGLGRNPVIRIGKTSPSIEDQDGDLMEVFDEEVDEFEMQGKSLLTRTITFNSPKWGTFEWRYAGRRERALADPSGKKSIHNLLVLEKVMGKGESEQRIKVAQLIRSEETRTPGTRKSCAGNGGRLEMCLSGGGMEEGILVDDVTVVVTVLVMLKKEIDRLRAIQIAAMSAGGGGGGC</sequence>
<accession>A0A1L7X3F4</accession>
<dbReference type="AlphaFoldDB" id="A0A1L7X3F4"/>